<evidence type="ECO:0000313" key="1">
    <source>
        <dbReference type="EMBL" id="SIQ44210.1"/>
    </source>
</evidence>
<protein>
    <submittedName>
        <fullName evidence="1">Uncharacterized protein</fullName>
    </submittedName>
</protein>
<sequence length="61" mass="6866">MVENEYLTFWEEADSLLVWENYAKASEQIRTNDLREKEEIDLLKDACQPVSCGGGRGEGGA</sequence>
<organism evidence="1 2">
    <name type="scientific">Paenibacillus macquariensis</name>
    <dbReference type="NCBI Taxonomy" id="948756"/>
    <lineage>
        <taxon>Bacteria</taxon>
        <taxon>Bacillati</taxon>
        <taxon>Bacillota</taxon>
        <taxon>Bacilli</taxon>
        <taxon>Bacillales</taxon>
        <taxon>Paenibacillaceae</taxon>
        <taxon>Paenibacillus</taxon>
    </lineage>
</organism>
<name>A0ABY1JLZ2_9BACL</name>
<reference evidence="1 2" key="1">
    <citation type="submission" date="2017-01" db="EMBL/GenBank/DDBJ databases">
        <authorList>
            <person name="Varghese N."/>
            <person name="Submissions S."/>
        </authorList>
    </citation>
    <scope>NUCLEOTIDE SEQUENCE [LARGE SCALE GENOMIC DNA]</scope>
    <source>
        <strain evidence="1 2">ATCC 23464</strain>
    </source>
</reference>
<dbReference type="Proteomes" id="UP000186666">
    <property type="component" value="Unassembled WGS sequence"/>
</dbReference>
<dbReference type="RefSeq" id="WP_068592747.1">
    <property type="nucleotide sequence ID" value="NZ_FTNK01000002.1"/>
</dbReference>
<accession>A0ABY1JLZ2</accession>
<keyword evidence="2" id="KW-1185">Reference proteome</keyword>
<proteinExistence type="predicted"/>
<evidence type="ECO:0000313" key="2">
    <source>
        <dbReference type="Proteomes" id="UP000186666"/>
    </source>
</evidence>
<comment type="caution">
    <text evidence="1">The sequence shown here is derived from an EMBL/GenBank/DDBJ whole genome shotgun (WGS) entry which is preliminary data.</text>
</comment>
<gene>
    <name evidence="1" type="ORF">SAMN05421578_1027</name>
</gene>
<dbReference type="EMBL" id="FTNK01000002">
    <property type="protein sequence ID" value="SIQ44210.1"/>
    <property type="molecule type" value="Genomic_DNA"/>
</dbReference>